<evidence type="ECO:0000256" key="1">
    <source>
        <dbReference type="SAM" id="SignalP"/>
    </source>
</evidence>
<reference evidence="2" key="2">
    <citation type="journal article" date="2024" name="Environ. Microbiol.">
        <title>Genome analysis and description of Tunturibacter gen. nov. expands the diversity of Terriglobia in tundra soils.</title>
        <authorList>
            <person name="Messyasz A."/>
            <person name="Mannisto M.K."/>
            <person name="Kerkhof L.J."/>
            <person name="Haggblom M.M."/>
        </authorList>
    </citation>
    <scope>NUCLEOTIDE SEQUENCE</scope>
    <source>
        <strain evidence="2">M8UP39</strain>
    </source>
</reference>
<keyword evidence="2" id="KW-0645">Protease</keyword>
<accession>A0AAU7YZG4</accession>
<feature type="signal peptide" evidence="1">
    <location>
        <begin position="1"/>
        <end position="17"/>
    </location>
</feature>
<reference evidence="2" key="1">
    <citation type="submission" date="2023-08" db="EMBL/GenBank/DDBJ databases">
        <authorList>
            <person name="Messyasz A."/>
            <person name="Mannisto M.K."/>
            <person name="Kerkhof L.J."/>
            <person name="Haggblom M."/>
        </authorList>
    </citation>
    <scope>NUCLEOTIDE SEQUENCE</scope>
    <source>
        <strain evidence="2">M8UP39</strain>
    </source>
</reference>
<protein>
    <submittedName>
        <fullName evidence="2">Carboxypeptidase regulatory-like domain-containing protein</fullName>
    </submittedName>
</protein>
<dbReference type="KEGG" id="tgi:RBB81_20820"/>
<gene>
    <name evidence="2" type="ORF">RBB81_20820</name>
</gene>
<dbReference type="AlphaFoldDB" id="A0AAU7YZG4"/>
<dbReference type="InterPro" id="IPR008969">
    <property type="entry name" value="CarboxyPept-like_regulatory"/>
</dbReference>
<dbReference type="SUPFAM" id="SSF49478">
    <property type="entry name" value="Cna protein B-type domain"/>
    <property type="match status" value="1"/>
</dbReference>
<proteinExistence type="predicted"/>
<keyword evidence="2" id="KW-0121">Carboxypeptidase</keyword>
<name>A0AAU7YZG4_9BACT</name>
<evidence type="ECO:0000313" key="2">
    <source>
        <dbReference type="EMBL" id="XCB21998.1"/>
    </source>
</evidence>
<dbReference type="EMBL" id="CP132938">
    <property type="protein sequence ID" value="XCB21998.1"/>
    <property type="molecule type" value="Genomic_DNA"/>
</dbReference>
<keyword evidence="1" id="KW-0732">Signal</keyword>
<dbReference type="RefSeq" id="WP_353071991.1">
    <property type="nucleotide sequence ID" value="NZ_CP132938.1"/>
</dbReference>
<dbReference type="SUPFAM" id="SSF49464">
    <property type="entry name" value="Carboxypeptidase regulatory domain-like"/>
    <property type="match status" value="1"/>
</dbReference>
<organism evidence="2">
    <name type="scientific">Tunturiibacter gelidiferens</name>
    <dbReference type="NCBI Taxonomy" id="3069689"/>
    <lineage>
        <taxon>Bacteria</taxon>
        <taxon>Pseudomonadati</taxon>
        <taxon>Acidobacteriota</taxon>
        <taxon>Terriglobia</taxon>
        <taxon>Terriglobales</taxon>
        <taxon>Acidobacteriaceae</taxon>
        <taxon>Tunturiibacter</taxon>
    </lineage>
</organism>
<dbReference type="GO" id="GO:0004180">
    <property type="term" value="F:carboxypeptidase activity"/>
    <property type="evidence" value="ECO:0007669"/>
    <property type="project" value="UniProtKB-KW"/>
</dbReference>
<keyword evidence="2" id="KW-0378">Hydrolase</keyword>
<sequence>MFLFLFANFSSLLCANAAPLHVVVVDQTGAGFPDVLVIVKPLEGGGEVFRALSDKNGTIPARDLPSGPYQLIATCPYGLCQTTVRELMVKSESFDLKLPLAVMPTSGNTVTIGHIKHRDVEVQDRAGKPIPAVAVLVRDATAQHERWYKTGANGLTTIDVPPGVEMTVVAVGHGNLVSSTVKTDDDNDKILLQLQL</sequence>
<feature type="chain" id="PRO_5043795577" evidence="1">
    <location>
        <begin position="18"/>
        <end position="196"/>
    </location>
</feature>